<dbReference type="SUPFAM" id="SSF52242">
    <property type="entry name" value="Cobalamin (vitamin B12)-binding domain"/>
    <property type="match status" value="1"/>
</dbReference>
<protein>
    <recommendedName>
        <fullName evidence="3">Methylmalonyl-CoA mutase, C-terminal domain</fullName>
    </recommendedName>
</protein>
<dbReference type="RefSeq" id="WP_344414756.1">
    <property type="nucleotide sequence ID" value="NZ_BAAANN010000004.1"/>
</dbReference>
<dbReference type="Gene3D" id="3.40.50.280">
    <property type="entry name" value="Cobalamin-binding domain"/>
    <property type="match status" value="1"/>
</dbReference>
<evidence type="ECO:0000313" key="1">
    <source>
        <dbReference type="EMBL" id="GAA1947261.1"/>
    </source>
</evidence>
<reference evidence="1 2" key="1">
    <citation type="journal article" date="2019" name="Int. J. Syst. Evol. Microbiol.">
        <title>The Global Catalogue of Microorganisms (GCM) 10K type strain sequencing project: providing services to taxonomists for standard genome sequencing and annotation.</title>
        <authorList>
            <consortium name="The Broad Institute Genomics Platform"/>
            <consortium name="The Broad Institute Genome Sequencing Center for Infectious Disease"/>
            <person name="Wu L."/>
            <person name="Ma J."/>
        </authorList>
    </citation>
    <scope>NUCLEOTIDE SEQUENCE [LARGE SCALE GENOMIC DNA]</scope>
    <source>
        <strain evidence="1 2">JCM 14545</strain>
    </source>
</reference>
<sequence length="124" mass="12663">MNRQVTRVVLAVMGDGDAGLATAFARVLRDAGAEVVFAGVLATVADVIATAGQEDPRALAVTGAREEDVVALAAEGVPLFVFGEPSPPVVPDGVAVVGPEWDEAAEAVLSARFHTAEAPSDRAR</sequence>
<dbReference type="Proteomes" id="UP001501116">
    <property type="component" value="Unassembled WGS sequence"/>
</dbReference>
<gene>
    <name evidence="1" type="ORF">GCM10009754_14240</name>
</gene>
<evidence type="ECO:0000313" key="2">
    <source>
        <dbReference type="Proteomes" id="UP001501116"/>
    </source>
</evidence>
<dbReference type="EMBL" id="BAAANN010000004">
    <property type="protein sequence ID" value="GAA1947261.1"/>
    <property type="molecule type" value="Genomic_DNA"/>
</dbReference>
<evidence type="ECO:0008006" key="3">
    <source>
        <dbReference type="Google" id="ProtNLM"/>
    </source>
</evidence>
<comment type="caution">
    <text evidence="1">The sequence shown here is derived from an EMBL/GenBank/DDBJ whole genome shotgun (WGS) entry which is preliminary data.</text>
</comment>
<proteinExistence type="predicted"/>
<keyword evidence="2" id="KW-1185">Reference proteome</keyword>
<organism evidence="1 2">
    <name type="scientific">Amycolatopsis minnesotensis</name>
    <dbReference type="NCBI Taxonomy" id="337894"/>
    <lineage>
        <taxon>Bacteria</taxon>
        <taxon>Bacillati</taxon>
        <taxon>Actinomycetota</taxon>
        <taxon>Actinomycetes</taxon>
        <taxon>Pseudonocardiales</taxon>
        <taxon>Pseudonocardiaceae</taxon>
        <taxon>Amycolatopsis</taxon>
    </lineage>
</organism>
<dbReference type="InterPro" id="IPR036724">
    <property type="entry name" value="Cobalamin-bd_sf"/>
</dbReference>
<name>A0ABN2Q8W9_9PSEU</name>
<accession>A0ABN2Q8W9</accession>